<name>A0ABR9UZT8_9CHRO</name>
<dbReference type="InterPro" id="IPR012674">
    <property type="entry name" value="Calycin"/>
</dbReference>
<sequence>MNTTEPGDREHLENFKIFSKHVGVWEGIWVRLDANAKEIEQFTGVVTKKIVDNQWVQTNTYQFADGRSVTQNFVGVVAGKGAIKIESSEPPFCNYTTLAEEYGTNLIIFRIWDKATGVLLGVETINLINDNTCIRTSQGFSAEGKFRGGMMITERRIG</sequence>
<dbReference type="EMBL" id="JADEWN010000075">
    <property type="protein sequence ID" value="MBE9193060.1"/>
    <property type="molecule type" value="Genomic_DNA"/>
</dbReference>
<evidence type="ECO:0000313" key="3">
    <source>
        <dbReference type="Proteomes" id="UP000651156"/>
    </source>
</evidence>
<dbReference type="Proteomes" id="UP000651156">
    <property type="component" value="Unassembled WGS sequence"/>
</dbReference>
<keyword evidence="3" id="KW-1185">Reference proteome</keyword>
<proteinExistence type="predicted"/>
<accession>A0ABR9UZT8</accession>
<evidence type="ECO:0000259" key="1">
    <source>
        <dbReference type="Pfam" id="PF12204"/>
    </source>
</evidence>
<dbReference type="InterPro" id="IPR022017">
    <property type="entry name" value="BFA1-like_DUF3598"/>
</dbReference>
<gene>
    <name evidence="2" type="ORF">IQ230_22450</name>
</gene>
<evidence type="ECO:0000313" key="2">
    <source>
        <dbReference type="EMBL" id="MBE9193060.1"/>
    </source>
</evidence>
<feature type="domain" description="DUF3598" evidence="1">
    <location>
        <begin position="14"/>
        <end position="89"/>
    </location>
</feature>
<reference evidence="2 3" key="1">
    <citation type="submission" date="2020-10" db="EMBL/GenBank/DDBJ databases">
        <authorList>
            <person name="Castelo-Branco R."/>
            <person name="Eusebio N."/>
            <person name="Adriana R."/>
            <person name="Vieira A."/>
            <person name="Brugerolle De Fraissinette N."/>
            <person name="Rezende De Castro R."/>
            <person name="Schneider M.P."/>
            <person name="Vasconcelos V."/>
            <person name="Leao P.N."/>
        </authorList>
    </citation>
    <scope>NUCLEOTIDE SEQUENCE [LARGE SCALE GENOMIC DNA]</scope>
    <source>
        <strain evidence="2 3">LEGE 06123</strain>
    </source>
</reference>
<dbReference type="Gene3D" id="2.40.128.20">
    <property type="match status" value="1"/>
</dbReference>
<dbReference type="RefSeq" id="WP_193934456.1">
    <property type="nucleotide sequence ID" value="NZ_CAWPMZ010000120.1"/>
</dbReference>
<comment type="caution">
    <text evidence="2">The sequence shown here is derived from an EMBL/GenBank/DDBJ whole genome shotgun (WGS) entry which is preliminary data.</text>
</comment>
<protein>
    <submittedName>
        <fullName evidence="2">DUF3598 family protein</fullName>
    </submittedName>
</protein>
<organism evidence="2 3">
    <name type="scientific">Gloeocapsopsis crepidinum LEGE 06123</name>
    <dbReference type="NCBI Taxonomy" id="588587"/>
    <lineage>
        <taxon>Bacteria</taxon>
        <taxon>Bacillati</taxon>
        <taxon>Cyanobacteriota</taxon>
        <taxon>Cyanophyceae</taxon>
        <taxon>Oscillatoriophycideae</taxon>
        <taxon>Chroococcales</taxon>
        <taxon>Chroococcaceae</taxon>
        <taxon>Gloeocapsopsis</taxon>
    </lineage>
</organism>
<dbReference type="Pfam" id="PF12204">
    <property type="entry name" value="DUF3598_N"/>
    <property type="match status" value="1"/>
</dbReference>
<dbReference type="SUPFAM" id="SSF50814">
    <property type="entry name" value="Lipocalins"/>
    <property type="match status" value="1"/>
</dbReference>